<dbReference type="CDD" id="cd10536">
    <property type="entry name" value="SET_SMYD4"/>
    <property type="match status" value="1"/>
</dbReference>
<accession>A0AAE1F330</accession>
<dbReference type="PANTHER" id="PTHR46165">
    <property type="entry name" value="SET AND MYND DOMAIN-CONTAINING PROTEIN 4"/>
    <property type="match status" value="1"/>
</dbReference>
<dbReference type="Gene3D" id="1.25.40.10">
    <property type="entry name" value="Tetratricopeptide repeat domain"/>
    <property type="match status" value="1"/>
</dbReference>
<dbReference type="InterPro" id="IPR002893">
    <property type="entry name" value="Znf_MYND"/>
</dbReference>
<evidence type="ECO:0000256" key="5">
    <source>
        <dbReference type="ARBA" id="ARBA00022771"/>
    </source>
</evidence>
<dbReference type="GO" id="GO:0008270">
    <property type="term" value="F:zinc ion binding"/>
    <property type="evidence" value="ECO:0007669"/>
    <property type="project" value="UniProtKB-KW"/>
</dbReference>
<dbReference type="SMART" id="SM00028">
    <property type="entry name" value="TPR"/>
    <property type="match status" value="3"/>
</dbReference>
<dbReference type="InterPro" id="IPR011990">
    <property type="entry name" value="TPR-like_helical_dom_sf"/>
</dbReference>
<evidence type="ECO:0000256" key="2">
    <source>
        <dbReference type="ARBA" id="ARBA00022679"/>
    </source>
</evidence>
<feature type="domain" description="MYND-type" evidence="7">
    <location>
        <begin position="302"/>
        <end position="341"/>
    </location>
</feature>
<evidence type="ECO:0000256" key="1">
    <source>
        <dbReference type="ARBA" id="ARBA00022603"/>
    </source>
</evidence>
<dbReference type="InterPro" id="IPR044421">
    <property type="entry name" value="SMYD4_SET"/>
</dbReference>
<dbReference type="Gene3D" id="6.10.140.2220">
    <property type="match status" value="1"/>
</dbReference>
<dbReference type="GO" id="GO:0032259">
    <property type="term" value="P:methylation"/>
    <property type="evidence" value="ECO:0007669"/>
    <property type="project" value="UniProtKB-KW"/>
</dbReference>
<dbReference type="InterPro" id="IPR046341">
    <property type="entry name" value="SET_dom_sf"/>
</dbReference>
<keyword evidence="6" id="KW-0862">Zinc</keyword>
<evidence type="ECO:0000256" key="3">
    <source>
        <dbReference type="ARBA" id="ARBA00022691"/>
    </source>
</evidence>
<dbReference type="InterPro" id="IPR019734">
    <property type="entry name" value="TPR_rpt"/>
</dbReference>
<comment type="caution">
    <text evidence="8">The sequence shown here is derived from an EMBL/GenBank/DDBJ whole genome shotgun (WGS) entry which is preliminary data.</text>
</comment>
<dbReference type="EMBL" id="JAWQEG010003498">
    <property type="protein sequence ID" value="KAK3865961.1"/>
    <property type="molecule type" value="Genomic_DNA"/>
</dbReference>
<dbReference type="Pfam" id="PF01753">
    <property type="entry name" value="zf-MYND"/>
    <property type="match status" value="1"/>
</dbReference>
<keyword evidence="1" id="KW-0489">Methyltransferase</keyword>
<dbReference type="GO" id="GO:0042826">
    <property type="term" value="F:histone deacetylase binding"/>
    <property type="evidence" value="ECO:0007669"/>
    <property type="project" value="TreeGrafter"/>
</dbReference>
<dbReference type="PANTHER" id="PTHR46165:SF5">
    <property type="entry name" value="RE32936P"/>
    <property type="match status" value="1"/>
</dbReference>
<keyword evidence="2" id="KW-0808">Transferase</keyword>
<keyword evidence="5" id="KW-0863">Zinc-finger</keyword>
<dbReference type="GO" id="GO:0005634">
    <property type="term" value="C:nucleus"/>
    <property type="evidence" value="ECO:0007669"/>
    <property type="project" value="TreeGrafter"/>
</dbReference>
<proteinExistence type="predicted"/>
<dbReference type="Proteomes" id="UP001286313">
    <property type="component" value="Unassembled WGS sequence"/>
</dbReference>
<dbReference type="Gene3D" id="1.10.220.160">
    <property type="match status" value="1"/>
</dbReference>
<dbReference type="GO" id="GO:0005737">
    <property type="term" value="C:cytoplasm"/>
    <property type="evidence" value="ECO:0007669"/>
    <property type="project" value="TreeGrafter"/>
</dbReference>
<evidence type="ECO:0000313" key="8">
    <source>
        <dbReference type="EMBL" id="KAK3865961.1"/>
    </source>
</evidence>
<evidence type="ECO:0000256" key="6">
    <source>
        <dbReference type="ARBA" id="ARBA00022833"/>
    </source>
</evidence>
<dbReference type="SUPFAM" id="SSF48452">
    <property type="entry name" value="TPR-like"/>
    <property type="match status" value="1"/>
</dbReference>
<reference evidence="8" key="1">
    <citation type="submission" date="2023-10" db="EMBL/GenBank/DDBJ databases">
        <title>Genome assemblies of two species of porcelain crab, Petrolisthes cinctipes and Petrolisthes manimaculis (Anomura: Porcellanidae).</title>
        <authorList>
            <person name="Angst P."/>
        </authorList>
    </citation>
    <scope>NUCLEOTIDE SEQUENCE</scope>
    <source>
        <strain evidence="8">PB745_01</strain>
        <tissue evidence="8">Gill</tissue>
    </source>
</reference>
<keyword evidence="9" id="KW-1185">Reference proteome</keyword>
<organism evidence="8 9">
    <name type="scientific">Petrolisthes cinctipes</name>
    <name type="common">Flat porcelain crab</name>
    <dbReference type="NCBI Taxonomy" id="88211"/>
    <lineage>
        <taxon>Eukaryota</taxon>
        <taxon>Metazoa</taxon>
        <taxon>Ecdysozoa</taxon>
        <taxon>Arthropoda</taxon>
        <taxon>Crustacea</taxon>
        <taxon>Multicrustacea</taxon>
        <taxon>Malacostraca</taxon>
        <taxon>Eumalacostraca</taxon>
        <taxon>Eucarida</taxon>
        <taxon>Decapoda</taxon>
        <taxon>Pleocyemata</taxon>
        <taxon>Anomura</taxon>
        <taxon>Galatheoidea</taxon>
        <taxon>Porcellanidae</taxon>
        <taxon>Petrolisthes</taxon>
    </lineage>
</organism>
<sequence>MAMVTECRIPEGTDEAEVKERLRKLCSDVTICSPKEGFFSHYVEQINEQVSENFLHKFGKLKTDEQRILNIWRVKPIHTLKLQSFYRQKSREFSEGRRADGNKAFQNKNYDQALFLYSQAVMRAPHDHGDSLAMAYANRSAVLVHLNHHQLAITDIQLALEAHYPNTLAFKVLDRLGQCHQKLGQYSLTRDAFTRATNALNVAQLDNKKLQTWNKDLTRKLEECEGKNDENSNSGHQPVGEAQVFEGSSAILPNASSAVSIQSSQQAGRFAVVTRSVPAGQVLMAERPYAAILMDNKNGTHCTHCYTRLVAPVPCPTCSGVAFCSPPCRVKALQSYHRWECKFMDLLKGSGVSLNAYLALRVITQHTLDFFKKVRPRLQEPVTLPSTASPHRPNDYMSFYHLAGLDEMRPTRDFFQRSLLASFLLKILQRANYFGPWDDEGPPDKGLGEDEVLVGGLLLRHLQVIQFNAHELSGISFGKSGENFKESKSVFLGLAVYPTVAFCNHSCYPGVTRFFEGSRMVIVTLRPLCPGDLVEENYGPIFTHTTRKERLRKLYSRYWFTCGCMACEGDWPINDHMVDRKILRCQTCHSGLPSINNTNQSHVKCLQCGASTNTVAALKTLHQAQKLYDCGTKLLEDVRREEAITAFVRYMDTALKVVVPPLREIHLAMQALRVLVGARGTIHTPPEKKQ</sequence>
<keyword evidence="3" id="KW-0949">S-adenosyl-L-methionine</keyword>
<name>A0AAE1F330_PETCI</name>
<evidence type="ECO:0000313" key="9">
    <source>
        <dbReference type="Proteomes" id="UP001286313"/>
    </source>
</evidence>
<dbReference type="AlphaFoldDB" id="A0AAE1F330"/>
<gene>
    <name evidence="8" type="ORF">Pcinc_028464</name>
</gene>
<dbReference type="SUPFAM" id="SSF144232">
    <property type="entry name" value="HIT/MYND zinc finger-like"/>
    <property type="match status" value="1"/>
</dbReference>
<dbReference type="GO" id="GO:0008168">
    <property type="term" value="F:methyltransferase activity"/>
    <property type="evidence" value="ECO:0007669"/>
    <property type="project" value="UniProtKB-KW"/>
</dbReference>
<evidence type="ECO:0000259" key="7">
    <source>
        <dbReference type="Pfam" id="PF01753"/>
    </source>
</evidence>
<dbReference type="SUPFAM" id="SSF82199">
    <property type="entry name" value="SET domain"/>
    <property type="match status" value="1"/>
</dbReference>
<evidence type="ECO:0000256" key="4">
    <source>
        <dbReference type="ARBA" id="ARBA00022723"/>
    </source>
</evidence>
<protein>
    <recommendedName>
        <fullName evidence="7">MYND-type domain-containing protein</fullName>
    </recommendedName>
</protein>
<dbReference type="Gene3D" id="2.170.270.10">
    <property type="entry name" value="SET domain"/>
    <property type="match status" value="1"/>
</dbReference>
<dbReference type="InterPro" id="IPR052097">
    <property type="entry name" value="SET-MYND_domain_protein"/>
</dbReference>
<keyword evidence="4" id="KW-0479">Metal-binding</keyword>